<evidence type="ECO:0000259" key="2">
    <source>
        <dbReference type="Pfam" id="PF00582"/>
    </source>
</evidence>
<evidence type="ECO:0000256" key="1">
    <source>
        <dbReference type="ARBA" id="ARBA00008791"/>
    </source>
</evidence>
<dbReference type="InterPro" id="IPR014729">
    <property type="entry name" value="Rossmann-like_a/b/a_fold"/>
</dbReference>
<dbReference type="EMBL" id="FNNC01000001">
    <property type="protein sequence ID" value="SDW12918.1"/>
    <property type="molecule type" value="Genomic_DNA"/>
</dbReference>
<sequence>MHTMNVILVAVDGSEEADYAFETALPIAKSQGSQLIVTQVINRNAYRPLSNYDSSLIGEVENKARLLLDKYKKQAEEFGITDVVTDIEYGSPKTAITRDIVPKYNVDLIVTGATGLNAVEKIFLGSVSEHITKNADCSVMVVRL</sequence>
<dbReference type="AlphaFoldDB" id="A0A1H2R153"/>
<dbReference type="PANTHER" id="PTHR46268">
    <property type="entry name" value="STRESS RESPONSE PROTEIN NHAX"/>
    <property type="match status" value="1"/>
</dbReference>
<dbReference type="CDD" id="cd00293">
    <property type="entry name" value="USP-like"/>
    <property type="match status" value="1"/>
</dbReference>
<gene>
    <name evidence="3" type="ORF">SAMN05421781_0542</name>
</gene>
<comment type="similarity">
    <text evidence="1">Belongs to the universal stress protein A family.</text>
</comment>
<dbReference type="Pfam" id="PF00582">
    <property type="entry name" value="Usp"/>
    <property type="match status" value="1"/>
</dbReference>
<protein>
    <submittedName>
        <fullName evidence="3">Nucleotide-binding universal stress protein, UspA family</fullName>
    </submittedName>
</protein>
<dbReference type="OrthoDB" id="9789668at2"/>
<dbReference type="PRINTS" id="PR01438">
    <property type="entry name" value="UNVRSLSTRESS"/>
</dbReference>
<feature type="domain" description="UspA" evidence="2">
    <location>
        <begin position="6"/>
        <end position="143"/>
    </location>
</feature>
<dbReference type="InterPro" id="IPR006016">
    <property type="entry name" value="UspA"/>
</dbReference>
<name>A0A1H2R153_9BACI</name>
<dbReference type="Proteomes" id="UP000199488">
    <property type="component" value="Unassembled WGS sequence"/>
</dbReference>
<accession>A0A1H2R153</accession>
<keyword evidence="4" id="KW-1185">Reference proteome</keyword>
<evidence type="ECO:0000313" key="4">
    <source>
        <dbReference type="Proteomes" id="UP000199488"/>
    </source>
</evidence>
<reference evidence="3 4" key="1">
    <citation type="submission" date="2016-10" db="EMBL/GenBank/DDBJ databases">
        <authorList>
            <person name="de Groot N.N."/>
        </authorList>
    </citation>
    <scope>NUCLEOTIDE SEQUENCE [LARGE SCALE GENOMIC DNA]</scope>
    <source>
        <strain evidence="3 4">DSM 23126</strain>
    </source>
</reference>
<dbReference type="Gene3D" id="3.40.50.620">
    <property type="entry name" value="HUPs"/>
    <property type="match status" value="1"/>
</dbReference>
<proteinExistence type="inferred from homology"/>
<dbReference type="SUPFAM" id="SSF52402">
    <property type="entry name" value="Adenine nucleotide alpha hydrolases-like"/>
    <property type="match status" value="1"/>
</dbReference>
<dbReference type="RefSeq" id="WP_091610804.1">
    <property type="nucleotide sequence ID" value="NZ_FNNC01000001.1"/>
</dbReference>
<evidence type="ECO:0000313" key="3">
    <source>
        <dbReference type="EMBL" id="SDW12918.1"/>
    </source>
</evidence>
<dbReference type="PANTHER" id="PTHR46268:SF6">
    <property type="entry name" value="UNIVERSAL STRESS PROTEIN UP12"/>
    <property type="match status" value="1"/>
</dbReference>
<dbReference type="STRING" id="1122204.SAMN05421781_0542"/>
<dbReference type="InterPro" id="IPR006015">
    <property type="entry name" value="Universal_stress_UspA"/>
</dbReference>
<organism evidence="3 4">
    <name type="scientific">Marinococcus luteus</name>
    <dbReference type="NCBI Taxonomy" id="1122204"/>
    <lineage>
        <taxon>Bacteria</taxon>
        <taxon>Bacillati</taxon>
        <taxon>Bacillota</taxon>
        <taxon>Bacilli</taxon>
        <taxon>Bacillales</taxon>
        <taxon>Bacillaceae</taxon>
        <taxon>Marinococcus</taxon>
    </lineage>
</organism>